<proteinExistence type="predicted"/>
<accession>A0A975C0E8</accession>
<reference evidence="1" key="1">
    <citation type="submission" date="2020-09" db="EMBL/GenBank/DDBJ databases">
        <title>Brevundimonas sp. LVF2 isolated from a puddle in Goettingen, Germany.</title>
        <authorList>
            <person name="Friedrich I."/>
            <person name="Klassen A."/>
            <person name="Hannes N."/>
            <person name="Schneider D."/>
            <person name="Hertel R."/>
            <person name="Daniel R."/>
        </authorList>
    </citation>
    <scope>NUCLEOTIDE SEQUENCE</scope>
    <source>
        <strain evidence="1">LVF2</strain>
    </source>
</reference>
<dbReference type="EMBL" id="CP062222">
    <property type="protein sequence ID" value="QTC91426.1"/>
    <property type="molecule type" value="Genomic_DNA"/>
</dbReference>
<protein>
    <submittedName>
        <fullName evidence="1">Sulfotransferase</fullName>
    </submittedName>
</protein>
<dbReference type="Proteomes" id="UP000663918">
    <property type="component" value="Chromosome"/>
</dbReference>
<keyword evidence="2" id="KW-1185">Reference proteome</keyword>
<evidence type="ECO:0000313" key="2">
    <source>
        <dbReference type="Proteomes" id="UP000663918"/>
    </source>
</evidence>
<gene>
    <name evidence="1" type="ORF">IFJ75_00360</name>
</gene>
<dbReference type="Gene3D" id="3.40.50.300">
    <property type="entry name" value="P-loop containing nucleotide triphosphate hydrolases"/>
    <property type="match status" value="1"/>
</dbReference>
<evidence type="ECO:0000313" key="1">
    <source>
        <dbReference type="EMBL" id="QTC91426.1"/>
    </source>
</evidence>
<dbReference type="RefSeq" id="WP_207870602.1">
    <property type="nucleotide sequence ID" value="NZ_CP062222.1"/>
</dbReference>
<dbReference type="AlphaFoldDB" id="A0A975C0E8"/>
<sequence length="277" mass="31490">MTINRTPDEVPLDAARRIHITGAPRSGTTLLHVLFLACFEIDGGVKEELRLRRPAPRDRKIVCTKCPDEVAFTAAMLNLDPRLHAVYVARDPRDVITSEHGRWPGRYFTNLRVWRRSARAAEKARGKERFHIVDYHRLVTEPDAVQAGLMAAMPFLTLTHPFSRYHEVVSDPSAEWAPAMRSIRPVTPESLGAWRLKPERIKGQIARHGDMTGELIALGYECDRHWLTALRPVEADLTPSIHPERLGLRRTISERLPRVRDAVLYLTRNALPMAAAR</sequence>
<dbReference type="Pfam" id="PF13469">
    <property type="entry name" value="Sulfotransfer_3"/>
    <property type="match status" value="1"/>
</dbReference>
<organism evidence="1 2">
    <name type="scientific">Brevundimonas goettingensis</name>
    <dbReference type="NCBI Taxonomy" id="2774190"/>
    <lineage>
        <taxon>Bacteria</taxon>
        <taxon>Pseudomonadati</taxon>
        <taxon>Pseudomonadota</taxon>
        <taxon>Alphaproteobacteria</taxon>
        <taxon>Caulobacterales</taxon>
        <taxon>Caulobacteraceae</taxon>
        <taxon>Brevundimonas</taxon>
    </lineage>
</organism>
<dbReference type="SUPFAM" id="SSF52540">
    <property type="entry name" value="P-loop containing nucleoside triphosphate hydrolases"/>
    <property type="match status" value="1"/>
</dbReference>
<dbReference type="InterPro" id="IPR027417">
    <property type="entry name" value="P-loop_NTPase"/>
</dbReference>
<dbReference type="KEGG" id="bgoe:IFJ75_00360"/>
<name>A0A975C0E8_9CAUL</name>